<keyword evidence="2" id="KW-1185">Reference proteome</keyword>
<gene>
    <name evidence="1" type="ORF">OH143_01190</name>
</gene>
<dbReference type="GeneID" id="4846526"/>
<dbReference type="KEGG" id="msum:OH143_01190"/>
<name>A0AAX3E9E6_9EURY</name>
<reference evidence="1" key="1">
    <citation type="submission" date="2022-10" db="EMBL/GenBank/DDBJ databases">
        <title>Complete genome of Methanoculleus submarinus DSM 15122.</title>
        <authorList>
            <person name="Chen S.-C."/>
            <person name="Lai S.-J."/>
            <person name="You Y.-T."/>
        </authorList>
    </citation>
    <scope>NUCLEOTIDE SEQUENCE</scope>
    <source>
        <strain evidence="1">DSM 15122</strain>
    </source>
</reference>
<evidence type="ECO:0008006" key="3">
    <source>
        <dbReference type="Google" id="ProtNLM"/>
    </source>
</evidence>
<dbReference type="EMBL" id="CP109831">
    <property type="protein sequence ID" value="UYU18733.1"/>
    <property type="molecule type" value="Genomic_DNA"/>
</dbReference>
<dbReference type="RefSeq" id="WP_011844234.1">
    <property type="nucleotide sequence ID" value="NZ_CP109831.1"/>
</dbReference>
<dbReference type="AlphaFoldDB" id="A0AAX3E9E6"/>
<sequence>MRGIEGIEQTINGLETDAIEIERIVIGLLRTVELIHKPDPAGALFFAPSNQWSELSGQEQQKQRDALRKYQRWYTVAHRYVREYAPERVDEFNHCYFGDTQGNYGVIDYIKLERLQRSRNKSRIIDDFWRVFEIQRSILLSVSDVLGIERINLRELISSDFIDREIGEADCLCRMGHPRAAGVLAGVALERQLKTLCDRYGLEYQKKDAVEHLVQRLYENDCLDLTQLRTIRHLAEIREKCDHASDVTGDEVGELIERLREFMRQSFPTEPLQPQDTIA</sequence>
<evidence type="ECO:0000313" key="1">
    <source>
        <dbReference type="EMBL" id="UYU18733.1"/>
    </source>
</evidence>
<dbReference type="GeneID" id="76729464"/>
<evidence type="ECO:0000313" key="2">
    <source>
        <dbReference type="Proteomes" id="UP001156196"/>
    </source>
</evidence>
<dbReference type="Proteomes" id="UP001156196">
    <property type="component" value="Chromosome"/>
</dbReference>
<accession>A0AAX3E9E6</accession>
<proteinExistence type="predicted"/>
<organism evidence="1 2">
    <name type="scientific">Methanoculleus submarinus</name>
    <dbReference type="NCBI Taxonomy" id="204050"/>
    <lineage>
        <taxon>Archaea</taxon>
        <taxon>Methanobacteriati</taxon>
        <taxon>Methanobacteriota</taxon>
        <taxon>Stenosarchaea group</taxon>
        <taxon>Methanomicrobia</taxon>
        <taxon>Methanomicrobiales</taxon>
        <taxon>Methanomicrobiaceae</taxon>
        <taxon>Methanoculleus</taxon>
    </lineage>
</organism>
<protein>
    <recommendedName>
        <fullName evidence="3">DUF4145 domain-containing protein</fullName>
    </recommendedName>
</protein>